<evidence type="ECO:0000256" key="9">
    <source>
        <dbReference type="ARBA" id="ARBA00023224"/>
    </source>
</evidence>
<keyword evidence="8" id="KW-0675">Receptor</keyword>
<dbReference type="EMBL" id="JBFDAA010000001">
    <property type="protein sequence ID" value="KAL1140162.1"/>
    <property type="molecule type" value="Genomic_DNA"/>
</dbReference>
<evidence type="ECO:0000256" key="3">
    <source>
        <dbReference type="ARBA" id="ARBA00022606"/>
    </source>
</evidence>
<accession>A0ABD0YW27</accession>
<keyword evidence="13" id="KW-1185">Reference proteome</keyword>
<comment type="subcellular location">
    <subcellularLocation>
        <location evidence="1">Cell membrane</location>
        <topology evidence="1">Multi-pass membrane protein</topology>
    </subcellularLocation>
</comment>
<protein>
    <submittedName>
        <fullName evidence="12">Uncharacterized protein</fullName>
    </submittedName>
</protein>
<keyword evidence="7 11" id="KW-0472">Membrane</keyword>
<sequence>MAFKRRNMSEKNTKQETTEIGPPRKTELTPAVEANRFFKALSGLFGGILAIFNVSIIVMLTTLGFIITDPKRTSQDLATLGVLLVEELIAAFGFCWFGQKVHDEGCALTSALYTDVDWHLLPYTSRKTLLLMVIRSQRPMIIKGWTRDYTLSGLSDILQGAYSFFNMLVAFRSGNK</sequence>
<keyword evidence="5" id="KW-0552">Olfaction</keyword>
<keyword evidence="2" id="KW-1003">Cell membrane</keyword>
<evidence type="ECO:0000256" key="5">
    <source>
        <dbReference type="ARBA" id="ARBA00022725"/>
    </source>
</evidence>
<gene>
    <name evidence="12" type="ORF">AAG570_000094</name>
</gene>
<reference evidence="12 13" key="1">
    <citation type="submission" date="2024-07" db="EMBL/GenBank/DDBJ databases">
        <title>Chromosome-level genome assembly of the water stick insect Ranatra chinensis (Heteroptera: Nepidae).</title>
        <authorList>
            <person name="Liu X."/>
        </authorList>
    </citation>
    <scope>NUCLEOTIDE SEQUENCE [LARGE SCALE GENOMIC DNA]</scope>
    <source>
        <strain evidence="12">Cailab_2021Rc</strain>
        <tissue evidence="12">Muscle</tissue>
    </source>
</reference>
<feature type="transmembrane region" description="Helical" evidence="11">
    <location>
        <begin position="79"/>
        <end position="97"/>
    </location>
</feature>
<keyword evidence="4 11" id="KW-0812">Transmembrane</keyword>
<evidence type="ECO:0000313" key="13">
    <source>
        <dbReference type="Proteomes" id="UP001558652"/>
    </source>
</evidence>
<keyword evidence="9" id="KW-0807">Transducer</keyword>
<evidence type="ECO:0000313" key="12">
    <source>
        <dbReference type="EMBL" id="KAL1140162.1"/>
    </source>
</evidence>
<keyword evidence="6 11" id="KW-1133">Transmembrane helix</keyword>
<dbReference type="InterPro" id="IPR004117">
    <property type="entry name" value="7tm6_olfct_rcpt"/>
</dbReference>
<feature type="transmembrane region" description="Helical" evidence="11">
    <location>
        <begin position="44"/>
        <end position="67"/>
    </location>
</feature>
<name>A0ABD0YW27_9HEMI</name>
<evidence type="ECO:0000256" key="10">
    <source>
        <dbReference type="SAM" id="MobiDB-lite"/>
    </source>
</evidence>
<dbReference type="GO" id="GO:0007165">
    <property type="term" value="P:signal transduction"/>
    <property type="evidence" value="ECO:0007669"/>
    <property type="project" value="UniProtKB-KW"/>
</dbReference>
<dbReference type="GO" id="GO:0007608">
    <property type="term" value="P:sensory perception of smell"/>
    <property type="evidence" value="ECO:0007669"/>
    <property type="project" value="UniProtKB-KW"/>
</dbReference>
<dbReference type="Pfam" id="PF02949">
    <property type="entry name" value="7tm_6"/>
    <property type="match status" value="1"/>
</dbReference>
<dbReference type="PANTHER" id="PTHR21137:SF35">
    <property type="entry name" value="ODORANT RECEPTOR 19A-RELATED"/>
    <property type="match status" value="1"/>
</dbReference>
<proteinExistence type="predicted"/>
<organism evidence="12 13">
    <name type="scientific">Ranatra chinensis</name>
    <dbReference type="NCBI Taxonomy" id="642074"/>
    <lineage>
        <taxon>Eukaryota</taxon>
        <taxon>Metazoa</taxon>
        <taxon>Ecdysozoa</taxon>
        <taxon>Arthropoda</taxon>
        <taxon>Hexapoda</taxon>
        <taxon>Insecta</taxon>
        <taxon>Pterygota</taxon>
        <taxon>Neoptera</taxon>
        <taxon>Paraneoptera</taxon>
        <taxon>Hemiptera</taxon>
        <taxon>Heteroptera</taxon>
        <taxon>Panheteroptera</taxon>
        <taxon>Nepomorpha</taxon>
        <taxon>Nepidae</taxon>
        <taxon>Ranatrinae</taxon>
        <taxon>Ranatra</taxon>
    </lineage>
</organism>
<keyword evidence="3" id="KW-0716">Sensory transduction</keyword>
<dbReference type="GO" id="GO:0005886">
    <property type="term" value="C:plasma membrane"/>
    <property type="evidence" value="ECO:0007669"/>
    <property type="project" value="UniProtKB-SubCell"/>
</dbReference>
<dbReference type="AlphaFoldDB" id="A0ABD0YW27"/>
<dbReference type="PANTHER" id="PTHR21137">
    <property type="entry name" value="ODORANT RECEPTOR"/>
    <property type="match status" value="1"/>
</dbReference>
<evidence type="ECO:0000256" key="8">
    <source>
        <dbReference type="ARBA" id="ARBA00023170"/>
    </source>
</evidence>
<feature type="compositionally biased region" description="Basic and acidic residues" evidence="10">
    <location>
        <begin position="7"/>
        <end position="26"/>
    </location>
</feature>
<evidence type="ECO:0000256" key="6">
    <source>
        <dbReference type="ARBA" id="ARBA00022989"/>
    </source>
</evidence>
<evidence type="ECO:0000256" key="2">
    <source>
        <dbReference type="ARBA" id="ARBA00022475"/>
    </source>
</evidence>
<evidence type="ECO:0000256" key="1">
    <source>
        <dbReference type="ARBA" id="ARBA00004651"/>
    </source>
</evidence>
<evidence type="ECO:0000256" key="4">
    <source>
        <dbReference type="ARBA" id="ARBA00022692"/>
    </source>
</evidence>
<dbReference type="Proteomes" id="UP001558652">
    <property type="component" value="Unassembled WGS sequence"/>
</dbReference>
<feature type="region of interest" description="Disordered" evidence="10">
    <location>
        <begin position="1"/>
        <end position="26"/>
    </location>
</feature>
<evidence type="ECO:0000256" key="11">
    <source>
        <dbReference type="SAM" id="Phobius"/>
    </source>
</evidence>
<evidence type="ECO:0000256" key="7">
    <source>
        <dbReference type="ARBA" id="ARBA00023136"/>
    </source>
</evidence>
<comment type="caution">
    <text evidence="12">The sequence shown here is derived from an EMBL/GenBank/DDBJ whole genome shotgun (WGS) entry which is preliminary data.</text>
</comment>